<dbReference type="Gene3D" id="2.160.20.10">
    <property type="entry name" value="Single-stranded right-handed beta-helix, Pectin lyase-like"/>
    <property type="match status" value="1"/>
</dbReference>
<dbReference type="GO" id="GO:0045490">
    <property type="term" value="P:pectin catabolic process"/>
    <property type="evidence" value="ECO:0007669"/>
    <property type="project" value="UniProtKB-UniRule"/>
</dbReference>
<evidence type="ECO:0000259" key="12">
    <source>
        <dbReference type="Pfam" id="PF01095"/>
    </source>
</evidence>
<dbReference type="EC" id="3.1.1.11" evidence="4 10"/>
<feature type="active site" evidence="9">
    <location>
        <position position="233"/>
    </location>
</feature>
<dbReference type="InterPro" id="IPR012334">
    <property type="entry name" value="Pectin_lyas_fold"/>
</dbReference>
<dbReference type="GO" id="GO:0030599">
    <property type="term" value="F:pectinesterase activity"/>
    <property type="evidence" value="ECO:0007669"/>
    <property type="project" value="UniProtKB-UniRule"/>
</dbReference>
<proteinExistence type="inferred from homology"/>
<comment type="pathway">
    <text evidence="2 10">Glycan metabolism; pectin degradation; 2-dehydro-3-deoxy-D-gluconate from pectin: step 1/5.</text>
</comment>
<keyword evidence="14" id="KW-1185">Reference proteome</keyword>
<comment type="caution">
    <text evidence="13">The sequence shown here is derived from an EMBL/GenBank/DDBJ whole genome shotgun (WGS) entry which is preliminary data.</text>
</comment>
<dbReference type="PANTHER" id="PTHR31321:SF76">
    <property type="entry name" value="PECTINESTERASE 10-RELATED"/>
    <property type="match status" value="1"/>
</dbReference>
<evidence type="ECO:0000256" key="5">
    <source>
        <dbReference type="ARBA" id="ARBA00022512"/>
    </source>
</evidence>
<reference evidence="13" key="1">
    <citation type="submission" date="2018-05" db="EMBL/GenBank/DDBJ databases">
        <title>Draft genome of Mucuna pruriens seed.</title>
        <authorList>
            <person name="Nnadi N.E."/>
            <person name="Vos R."/>
            <person name="Hasami M.H."/>
            <person name="Devisetty U.K."/>
            <person name="Aguiy J.C."/>
        </authorList>
    </citation>
    <scope>NUCLEOTIDE SEQUENCE [LARGE SCALE GENOMIC DNA]</scope>
    <source>
        <strain evidence="13">JCA_2017</strain>
    </source>
</reference>
<evidence type="ECO:0000256" key="1">
    <source>
        <dbReference type="ARBA" id="ARBA00004191"/>
    </source>
</evidence>
<dbReference type="GO" id="GO:0042545">
    <property type="term" value="P:cell wall modification"/>
    <property type="evidence" value="ECO:0007669"/>
    <property type="project" value="UniProtKB-UniRule"/>
</dbReference>
<keyword evidence="6 10" id="KW-0378">Hydrolase</keyword>
<feature type="chain" id="PRO_5016476688" description="Pectinesterase" evidence="10">
    <location>
        <begin position="25"/>
        <end position="383"/>
    </location>
</feature>
<dbReference type="PROSITE" id="PS00503">
    <property type="entry name" value="PECTINESTERASE_2"/>
    <property type="match status" value="1"/>
</dbReference>
<dbReference type="InterPro" id="IPR011050">
    <property type="entry name" value="Pectin_lyase_fold/virulence"/>
</dbReference>
<dbReference type="STRING" id="157652.A0A371FYX8"/>
<sequence>MFLRWCCFACISLLVGLRVEVANAQFYRKVGDKKLPHWSIVVDPSGHGNFSTIQSAIDSVPSDNKYWVSIKVKAGTYREKVNIPSDKPYIILKGEGKRRTFVEWDDHNTTSQSPTFAAMADNIVVKSMSFRVRIFLFLFVVQKIVLGIVTLFINKNKNILSWVEFLIIKFVYVEQNSYNNPINSKPKVAAVAAKISGDKSYFFRVGFFGFQDTLWDDTGRHYYKLCTIQGSIDFIFGAGQSLFELLWQRCSISVIGGALDMDLPGFITAQGRINPEDANGFVFKECHVFGNGSAYLGRPWRNYARVLFYKTNMTNVVQPRGWDAWHFSEHEDRVTFAEYANFGPGSDTSKRVNWTKMLDLKTMETMTSTTFIDTEGWLQHQPF</sequence>
<dbReference type="InterPro" id="IPR033131">
    <property type="entry name" value="Pectinesterase_Asp_AS"/>
</dbReference>
<comment type="subcellular location">
    <subcellularLocation>
        <location evidence="1">Secreted</location>
        <location evidence="1">Cell wall</location>
    </subcellularLocation>
</comment>
<keyword evidence="5" id="KW-0964">Secreted</keyword>
<evidence type="ECO:0000313" key="14">
    <source>
        <dbReference type="Proteomes" id="UP000257109"/>
    </source>
</evidence>
<feature type="signal peptide" evidence="10">
    <location>
        <begin position="1"/>
        <end position="24"/>
    </location>
</feature>
<dbReference type="UniPathway" id="UPA00545">
    <property type="reaction ID" value="UER00823"/>
</dbReference>
<dbReference type="Proteomes" id="UP000257109">
    <property type="component" value="Unassembled WGS sequence"/>
</dbReference>
<accession>A0A371FYX8</accession>
<keyword evidence="10" id="KW-0732">Signal</keyword>
<feature type="transmembrane region" description="Helical" evidence="11">
    <location>
        <begin position="134"/>
        <end position="153"/>
    </location>
</feature>
<dbReference type="PANTHER" id="PTHR31321">
    <property type="entry name" value="ACYL-COA THIOESTER HYDROLASE YBHC-RELATED"/>
    <property type="match status" value="1"/>
</dbReference>
<keyword evidence="11" id="KW-0812">Transmembrane</keyword>
<protein>
    <recommendedName>
        <fullName evidence="4 10">Pectinesterase</fullName>
        <ecNumber evidence="4 10">3.1.1.11</ecNumber>
    </recommendedName>
</protein>
<organism evidence="13 14">
    <name type="scientific">Mucuna pruriens</name>
    <name type="common">Velvet bean</name>
    <name type="synonym">Dolichos pruriens</name>
    <dbReference type="NCBI Taxonomy" id="157652"/>
    <lineage>
        <taxon>Eukaryota</taxon>
        <taxon>Viridiplantae</taxon>
        <taxon>Streptophyta</taxon>
        <taxon>Embryophyta</taxon>
        <taxon>Tracheophyta</taxon>
        <taxon>Spermatophyta</taxon>
        <taxon>Magnoliopsida</taxon>
        <taxon>eudicotyledons</taxon>
        <taxon>Gunneridae</taxon>
        <taxon>Pentapetalae</taxon>
        <taxon>rosids</taxon>
        <taxon>fabids</taxon>
        <taxon>Fabales</taxon>
        <taxon>Fabaceae</taxon>
        <taxon>Papilionoideae</taxon>
        <taxon>50 kb inversion clade</taxon>
        <taxon>NPAAA clade</taxon>
        <taxon>indigoferoid/millettioid clade</taxon>
        <taxon>Phaseoleae</taxon>
        <taxon>Mucuna</taxon>
    </lineage>
</organism>
<dbReference type="AlphaFoldDB" id="A0A371FYX8"/>
<evidence type="ECO:0000256" key="3">
    <source>
        <dbReference type="ARBA" id="ARBA00008891"/>
    </source>
</evidence>
<evidence type="ECO:0000256" key="2">
    <source>
        <dbReference type="ARBA" id="ARBA00005184"/>
    </source>
</evidence>
<dbReference type="InterPro" id="IPR000070">
    <property type="entry name" value="Pectinesterase_cat"/>
</dbReference>
<comment type="similarity">
    <text evidence="3">Belongs to the pectinesterase family.</text>
</comment>
<evidence type="ECO:0000256" key="6">
    <source>
        <dbReference type="ARBA" id="ARBA00022801"/>
    </source>
</evidence>
<dbReference type="SUPFAM" id="SSF51126">
    <property type="entry name" value="Pectin lyase-like"/>
    <property type="match status" value="1"/>
</dbReference>
<keyword evidence="11" id="KW-0472">Membrane</keyword>
<keyword evidence="5" id="KW-0134">Cell wall</keyword>
<name>A0A371FYX8_MUCPR</name>
<dbReference type="Pfam" id="PF01095">
    <property type="entry name" value="Pectinesterase"/>
    <property type="match status" value="2"/>
</dbReference>
<dbReference type="EMBL" id="QJKJ01007349">
    <property type="protein sequence ID" value="RDX83478.1"/>
    <property type="molecule type" value="Genomic_DNA"/>
</dbReference>
<feature type="domain" description="Pectinesterase catalytic" evidence="12">
    <location>
        <begin position="40"/>
        <end position="131"/>
    </location>
</feature>
<dbReference type="OrthoDB" id="2019149at2759"/>
<feature type="domain" description="Pectinesterase catalytic" evidence="12">
    <location>
        <begin position="187"/>
        <end position="373"/>
    </location>
</feature>
<gene>
    <name evidence="13" type="primary">PME29</name>
    <name evidence="13" type="ORF">CR513_35591</name>
</gene>
<keyword evidence="7 10" id="KW-0063">Aspartyl esterase</keyword>
<evidence type="ECO:0000256" key="7">
    <source>
        <dbReference type="ARBA" id="ARBA00023085"/>
    </source>
</evidence>
<evidence type="ECO:0000256" key="11">
    <source>
        <dbReference type="SAM" id="Phobius"/>
    </source>
</evidence>
<evidence type="ECO:0000256" key="8">
    <source>
        <dbReference type="ARBA" id="ARBA00047928"/>
    </source>
</evidence>
<evidence type="ECO:0000256" key="10">
    <source>
        <dbReference type="RuleBase" id="RU000589"/>
    </source>
</evidence>
<evidence type="ECO:0000256" key="4">
    <source>
        <dbReference type="ARBA" id="ARBA00013229"/>
    </source>
</evidence>
<evidence type="ECO:0000313" key="13">
    <source>
        <dbReference type="EMBL" id="RDX83478.1"/>
    </source>
</evidence>
<keyword evidence="11" id="KW-1133">Transmembrane helix</keyword>
<feature type="non-terminal residue" evidence="13">
    <location>
        <position position="1"/>
    </location>
</feature>
<evidence type="ECO:0000256" key="9">
    <source>
        <dbReference type="PROSITE-ProRule" id="PRU10040"/>
    </source>
</evidence>
<comment type="catalytic activity">
    <reaction evidence="8 10">
        <text>[(1-&gt;4)-alpha-D-galacturonosyl methyl ester](n) + n H2O = [(1-&gt;4)-alpha-D-galacturonosyl](n) + n methanol + n H(+)</text>
        <dbReference type="Rhea" id="RHEA:22380"/>
        <dbReference type="Rhea" id="RHEA-COMP:14570"/>
        <dbReference type="Rhea" id="RHEA-COMP:14573"/>
        <dbReference type="ChEBI" id="CHEBI:15377"/>
        <dbReference type="ChEBI" id="CHEBI:15378"/>
        <dbReference type="ChEBI" id="CHEBI:17790"/>
        <dbReference type="ChEBI" id="CHEBI:140522"/>
        <dbReference type="ChEBI" id="CHEBI:140523"/>
        <dbReference type="EC" id="3.1.1.11"/>
    </reaction>
</comment>